<dbReference type="AlphaFoldDB" id="A0AA39MK49"/>
<accession>A0AA39MK49</accession>
<dbReference type="GeneID" id="85354072"/>
<name>A0AA39MK49_ARMTA</name>
<organism evidence="1 2">
    <name type="scientific">Armillaria tabescens</name>
    <name type="common">Ringless honey mushroom</name>
    <name type="synonym">Agaricus tabescens</name>
    <dbReference type="NCBI Taxonomy" id="1929756"/>
    <lineage>
        <taxon>Eukaryota</taxon>
        <taxon>Fungi</taxon>
        <taxon>Dikarya</taxon>
        <taxon>Basidiomycota</taxon>
        <taxon>Agaricomycotina</taxon>
        <taxon>Agaricomycetes</taxon>
        <taxon>Agaricomycetidae</taxon>
        <taxon>Agaricales</taxon>
        <taxon>Marasmiineae</taxon>
        <taxon>Physalacriaceae</taxon>
        <taxon>Desarmillaria</taxon>
    </lineage>
</organism>
<proteinExistence type="predicted"/>
<evidence type="ECO:0000313" key="2">
    <source>
        <dbReference type="Proteomes" id="UP001175211"/>
    </source>
</evidence>
<reference evidence="1" key="1">
    <citation type="submission" date="2023-06" db="EMBL/GenBank/DDBJ databases">
        <authorList>
            <consortium name="Lawrence Berkeley National Laboratory"/>
            <person name="Ahrendt S."/>
            <person name="Sahu N."/>
            <person name="Indic B."/>
            <person name="Wong-Bajracharya J."/>
            <person name="Merenyi Z."/>
            <person name="Ke H.-M."/>
            <person name="Monk M."/>
            <person name="Kocsube S."/>
            <person name="Drula E."/>
            <person name="Lipzen A."/>
            <person name="Balint B."/>
            <person name="Henrissat B."/>
            <person name="Andreopoulos B."/>
            <person name="Martin F.M."/>
            <person name="Harder C.B."/>
            <person name="Rigling D."/>
            <person name="Ford K.L."/>
            <person name="Foster G.D."/>
            <person name="Pangilinan J."/>
            <person name="Papanicolaou A."/>
            <person name="Barry K."/>
            <person name="LaButti K."/>
            <person name="Viragh M."/>
            <person name="Koriabine M."/>
            <person name="Yan M."/>
            <person name="Riley R."/>
            <person name="Champramary S."/>
            <person name="Plett K.L."/>
            <person name="Tsai I.J."/>
            <person name="Slot J."/>
            <person name="Sipos G."/>
            <person name="Plett J."/>
            <person name="Nagy L.G."/>
            <person name="Grigoriev I.V."/>
        </authorList>
    </citation>
    <scope>NUCLEOTIDE SEQUENCE</scope>
    <source>
        <strain evidence="1">CCBAS 213</strain>
    </source>
</reference>
<evidence type="ECO:0000313" key="1">
    <source>
        <dbReference type="EMBL" id="KAK0436818.1"/>
    </source>
</evidence>
<dbReference type="EMBL" id="JAUEPS010000122">
    <property type="protein sequence ID" value="KAK0436818.1"/>
    <property type="molecule type" value="Genomic_DNA"/>
</dbReference>
<keyword evidence="2" id="KW-1185">Reference proteome</keyword>
<sequence length="175" mass="19948">MGNSRTRRRGGRNLMEKASSRRERAIIWFMREDGTGSMSVAWRREASRYVWARAWDAGVVFGITGGIASMRSCSRVSECQTITPDLILWSTGRGSFSRPENTIRSTAVLSDRDPAGEERGKTRRVGLQVLEDRLERLIREWVARTRWYPIRENRERKRAVAGPTMVECAAELQGG</sequence>
<dbReference type="Proteomes" id="UP001175211">
    <property type="component" value="Unassembled WGS sequence"/>
</dbReference>
<dbReference type="RefSeq" id="XP_060322378.1">
    <property type="nucleotide sequence ID" value="XM_060470524.1"/>
</dbReference>
<comment type="caution">
    <text evidence="1">The sequence shown here is derived from an EMBL/GenBank/DDBJ whole genome shotgun (WGS) entry which is preliminary data.</text>
</comment>
<gene>
    <name evidence="1" type="ORF">EV420DRAFT_1487435</name>
</gene>
<protein>
    <submittedName>
        <fullName evidence="1">Uncharacterized protein</fullName>
    </submittedName>
</protein>